<dbReference type="Proteomes" id="UP000622653">
    <property type="component" value="Unassembled WGS sequence"/>
</dbReference>
<proteinExistence type="predicted"/>
<feature type="signal peptide" evidence="1">
    <location>
        <begin position="1"/>
        <end position="23"/>
    </location>
</feature>
<gene>
    <name evidence="2" type="ORF">IRY55_09410</name>
</gene>
<reference evidence="2" key="1">
    <citation type="submission" date="2020-11" db="EMBL/GenBank/DDBJ databases">
        <title>Multidrug resistant novel bacterium Savagea serpentis sp. nov., isolated from the scats of a vine snake (Ahaetulla nasuta).</title>
        <authorList>
            <person name="Venkata Ramana V."/>
            <person name="Vikas Patil S."/>
            <person name="Yogita Lugani V."/>
        </authorList>
    </citation>
    <scope>NUCLEOTIDE SEQUENCE</scope>
    <source>
        <strain evidence="2">SN6</strain>
    </source>
</reference>
<sequence length="273" mass="31574">MKKWSMFILISCLSLLVACQTQSDGDLEGKDDGTMLEGWYITSIEDKSFHGVGKMTKDAERNDYIIFSYPESSNLRVGQKVNIETNGIVMESYPGQMNALDVKVIEEKQDGATHSEEEFIRELQKVASDAEEHGGLVEQNHTFTPIIQNVAYDPSEDRWEAEGTYLWRNDEWQAIWVKDEPLEWLRSTGEIDDEAFGKEVHEAFQRATPFTEIMNMIGPDATVVYGNHLYDIWLDKEQRVRIMEKSDEQNMYVLQEDDAKRVRQYLESLEPPK</sequence>
<dbReference type="InterPro" id="IPR021598">
    <property type="entry name" value="DUF3221"/>
</dbReference>
<comment type="caution">
    <text evidence="2">The sequence shown here is derived from an EMBL/GenBank/DDBJ whole genome shotgun (WGS) entry which is preliminary data.</text>
</comment>
<organism evidence="2 3">
    <name type="scientific">Savagea serpentis</name>
    <dbReference type="NCBI Taxonomy" id="2785297"/>
    <lineage>
        <taxon>Bacteria</taxon>
        <taxon>Bacillati</taxon>
        <taxon>Bacillota</taxon>
        <taxon>Bacilli</taxon>
        <taxon>Bacillales</taxon>
        <taxon>Caryophanaceae</taxon>
        <taxon>Savagea</taxon>
    </lineage>
</organism>
<evidence type="ECO:0000313" key="3">
    <source>
        <dbReference type="Proteomes" id="UP000622653"/>
    </source>
</evidence>
<evidence type="ECO:0000256" key="1">
    <source>
        <dbReference type="SAM" id="SignalP"/>
    </source>
</evidence>
<dbReference type="RefSeq" id="WP_194563057.1">
    <property type="nucleotide sequence ID" value="NZ_JADKPV010000004.1"/>
</dbReference>
<dbReference type="Pfam" id="PF11518">
    <property type="entry name" value="DUF3221"/>
    <property type="match status" value="1"/>
</dbReference>
<name>A0A8J7KTH8_9BACL</name>
<keyword evidence="3" id="KW-1185">Reference proteome</keyword>
<evidence type="ECO:0000313" key="2">
    <source>
        <dbReference type="EMBL" id="MBF4501579.1"/>
    </source>
</evidence>
<dbReference type="PROSITE" id="PS51257">
    <property type="entry name" value="PROKAR_LIPOPROTEIN"/>
    <property type="match status" value="1"/>
</dbReference>
<feature type="chain" id="PRO_5035233784" evidence="1">
    <location>
        <begin position="24"/>
        <end position="273"/>
    </location>
</feature>
<protein>
    <submittedName>
        <fullName evidence="2">DUF3221 domain-containing protein</fullName>
    </submittedName>
</protein>
<keyword evidence="1" id="KW-0732">Signal</keyword>
<accession>A0A8J7KTH8</accession>
<dbReference type="AlphaFoldDB" id="A0A8J7KTH8"/>
<dbReference type="EMBL" id="JADKPV010000004">
    <property type="protein sequence ID" value="MBF4501579.1"/>
    <property type="molecule type" value="Genomic_DNA"/>
</dbReference>